<dbReference type="AlphaFoldDB" id="T0Y1A9"/>
<reference evidence="1" key="1">
    <citation type="submission" date="2013-08" db="EMBL/GenBank/DDBJ databases">
        <authorList>
            <person name="Mendez C."/>
            <person name="Richter M."/>
            <person name="Ferrer M."/>
            <person name="Sanchez J."/>
        </authorList>
    </citation>
    <scope>NUCLEOTIDE SEQUENCE</scope>
</reference>
<sequence>MKTGVSPDGEHFENHAAYIRSWISALENDRKALTRAATLAQEACDMLLETLEEAPRTNVREQTGEA</sequence>
<evidence type="ECO:0008006" key="2">
    <source>
        <dbReference type="Google" id="ProtNLM"/>
    </source>
</evidence>
<comment type="caution">
    <text evidence="1">The sequence shown here is derived from an EMBL/GenBank/DDBJ whole genome shotgun (WGS) entry which is preliminary data.</text>
</comment>
<dbReference type="EMBL" id="AUZY01013067">
    <property type="protein sequence ID" value="EQD26783.1"/>
    <property type="molecule type" value="Genomic_DNA"/>
</dbReference>
<protein>
    <recommendedName>
        <fullName evidence="2">Polyvalent protein metallopeptidase domain-containing protein</fullName>
    </recommendedName>
</protein>
<evidence type="ECO:0000313" key="1">
    <source>
        <dbReference type="EMBL" id="EQD26783.1"/>
    </source>
</evidence>
<organism evidence="1">
    <name type="scientific">mine drainage metagenome</name>
    <dbReference type="NCBI Taxonomy" id="410659"/>
    <lineage>
        <taxon>unclassified sequences</taxon>
        <taxon>metagenomes</taxon>
        <taxon>ecological metagenomes</taxon>
    </lineage>
</organism>
<gene>
    <name evidence="1" type="ORF">B1B_19457</name>
</gene>
<reference evidence="1" key="2">
    <citation type="journal article" date="2014" name="ISME J.">
        <title>Microbial stratification in low pH oxic and suboxic macroscopic growths along an acid mine drainage.</title>
        <authorList>
            <person name="Mendez-Garcia C."/>
            <person name="Mesa V."/>
            <person name="Sprenger R.R."/>
            <person name="Richter M."/>
            <person name="Diez M.S."/>
            <person name="Solano J."/>
            <person name="Bargiela R."/>
            <person name="Golyshina O.V."/>
            <person name="Manteca A."/>
            <person name="Ramos J.L."/>
            <person name="Gallego J.R."/>
            <person name="Llorente I."/>
            <person name="Martins Dos Santos V.A."/>
            <person name="Jensen O.N."/>
            <person name="Pelaez A.I."/>
            <person name="Sanchez J."/>
            <person name="Ferrer M."/>
        </authorList>
    </citation>
    <scope>NUCLEOTIDE SEQUENCE</scope>
</reference>
<name>T0Y1A9_9ZZZZ</name>
<accession>T0Y1A9</accession>
<proteinExistence type="predicted"/>